<dbReference type="PANTHER" id="PTHR35992:SF1">
    <property type="entry name" value="CYTOMATRIX PROTEIN-LIKE PROTEIN"/>
    <property type="match status" value="1"/>
</dbReference>
<reference evidence="2" key="2">
    <citation type="journal article" date="2015" name="Data Brief">
        <title>Shoot transcriptome of the giant reed, Arundo donax.</title>
        <authorList>
            <person name="Barrero R.A."/>
            <person name="Guerrero F.D."/>
            <person name="Moolhuijzen P."/>
            <person name="Goolsby J.A."/>
            <person name="Tidwell J."/>
            <person name="Bellgard S.E."/>
            <person name="Bellgard M.I."/>
        </authorList>
    </citation>
    <scope>NUCLEOTIDE SEQUENCE</scope>
    <source>
        <tissue evidence="2">Shoot tissue taken approximately 20 cm above the soil surface</tissue>
    </source>
</reference>
<dbReference type="EMBL" id="GBRH01159730">
    <property type="protein sequence ID" value="JAE38166.1"/>
    <property type="molecule type" value="Transcribed_RNA"/>
</dbReference>
<reference evidence="2" key="1">
    <citation type="submission" date="2014-09" db="EMBL/GenBank/DDBJ databases">
        <authorList>
            <person name="Magalhaes I.L.F."/>
            <person name="Oliveira U."/>
            <person name="Santos F.R."/>
            <person name="Vidigal T.H.D.A."/>
            <person name="Brescovit A.D."/>
            <person name="Santos A.J."/>
        </authorList>
    </citation>
    <scope>NUCLEOTIDE SEQUENCE</scope>
    <source>
        <tissue evidence="2">Shoot tissue taken approximately 20 cm above the soil surface</tissue>
    </source>
</reference>
<accession>A0A0A9HTG9</accession>
<dbReference type="AlphaFoldDB" id="A0A0A9HTG9"/>
<evidence type="ECO:0000256" key="1">
    <source>
        <dbReference type="SAM" id="Coils"/>
    </source>
</evidence>
<keyword evidence="1" id="KW-0175">Coiled coil</keyword>
<evidence type="ECO:0000313" key="2">
    <source>
        <dbReference type="EMBL" id="JAE38166.1"/>
    </source>
</evidence>
<name>A0A0A9HTG9_ARUDO</name>
<sequence>MAAMLRRTYAQAEALAADRARLKILVENRHARVELLQARIQQMRRREARRRRAEKAAADALLGVKELEARRYQKLAELTESDMEDLRMCVAALAAENSKLKKKTEGG</sequence>
<proteinExistence type="predicted"/>
<feature type="coiled-coil region" evidence="1">
    <location>
        <begin position="26"/>
        <end position="70"/>
    </location>
</feature>
<protein>
    <submittedName>
        <fullName evidence="2">Uncharacterized protein</fullName>
    </submittedName>
</protein>
<dbReference type="PANTHER" id="PTHR35992">
    <property type="entry name" value="CYTOMATRIX PROTEIN-LIKE PROTEIN"/>
    <property type="match status" value="1"/>
</dbReference>
<organism evidence="2">
    <name type="scientific">Arundo donax</name>
    <name type="common">Giant reed</name>
    <name type="synonym">Donax arundinaceus</name>
    <dbReference type="NCBI Taxonomy" id="35708"/>
    <lineage>
        <taxon>Eukaryota</taxon>
        <taxon>Viridiplantae</taxon>
        <taxon>Streptophyta</taxon>
        <taxon>Embryophyta</taxon>
        <taxon>Tracheophyta</taxon>
        <taxon>Spermatophyta</taxon>
        <taxon>Magnoliopsida</taxon>
        <taxon>Liliopsida</taxon>
        <taxon>Poales</taxon>
        <taxon>Poaceae</taxon>
        <taxon>PACMAD clade</taxon>
        <taxon>Arundinoideae</taxon>
        <taxon>Arundineae</taxon>
        <taxon>Arundo</taxon>
    </lineage>
</organism>